<evidence type="ECO:0000256" key="2">
    <source>
        <dbReference type="ARBA" id="ARBA00024446"/>
    </source>
</evidence>
<proteinExistence type="predicted"/>
<evidence type="ECO:0000313" key="4">
    <source>
        <dbReference type="Proteomes" id="UP000475117"/>
    </source>
</evidence>
<dbReference type="Pfam" id="PF03319">
    <property type="entry name" value="EutN_CcmL"/>
    <property type="match status" value="1"/>
</dbReference>
<keyword evidence="2" id="KW-1283">Bacterial microcompartment</keyword>
<dbReference type="Gene3D" id="2.40.50.220">
    <property type="entry name" value="EutN/Ccml"/>
    <property type="match status" value="1"/>
</dbReference>
<evidence type="ECO:0000313" key="3">
    <source>
        <dbReference type="EMBL" id="QQL44563.1"/>
    </source>
</evidence>
<dbReference type="EMBL" id="CP066776">
    <property type="protein sequence ID" value="QQL44563.1"/>
    <property type="molecule type" value="Genomic_DNA"/>
</dbReference>
<dbReference type="Proteomes" id="UP000475117">
    <property type="component" value="Chromosome"/>
</dbReference>
<sequence>MNTQEPSLDGGRWLLVNPVDAGQLNDCLTQAPAITAQPTLVVYDAVGAGQGDIIGFVEGAEAAAPFDRPTPIDAISVTIFDSIHYQPVS</sequence>
<reference evidence="3 4" key="1">
    <citation type="submission" date="2020-12" db="EMBL/GenBank/DDBJ databases">
        <title>Sulforoseuscoccus oceanibium gen. nov., sp. nov., a representative of the phylum Verrucomicrobia with special cytoplasmic membrane, and proposal of Sulforoseuscoccusaceae fam. nov.</title>
        <authorList>
            <person name="Xi F."/>
        </authorList>
    </citation>
    <scope>NUCLEOTIDE SEQUENCE [LARGE SCALE GENOMIC DNA]</scope>
    <source>
        <strain evidence="3 4">T37</strain>
    </source>
</reference>
<gene>
    <name evidence="3" type="ORF">G3M56_011830</name>
</gene>
<dbReference type="RefSeq" id="WP_164363774.1">
    <property type="nucleotide sequence ID" value="NZ_CP066776.1"/>
</dbReference>
<name>A0A6B3LBL2_9BACT</name>
<accession>A0A6B3LBL2</accession>
<dbReference type="SUPFAM" id="SSF159133">
    <property type="entry name" value="EutN/CcmL-like"/>
    <property type="match status" value="1"/>
</dbReference>
<dbReference type="PROSITE" id="PS51932">
    <property type="entry name" value="BMV"/>
    <property type="match status" value="1"/>
</dbReference>
<protein>
    <submittedName>
        <fullName evidence="3">Uncharacterized protein</fullName>
    </submittedName>
</protein>
<dbReference type="InterPro" id="IPR004992">
    <property type="entry name" value="EutN_CcmL"/>
</dbReference>
<dbReference type="InterPro" id="IPR036677">
    <property type="entry name" value="EutN_CcmL_sf"/>
</dbReference>
<dbReference type="AlphaFoldDB" id="A0A6B3LBL2"/>
<comment type="subcellular location">
    <subcellularLocation>
        <location evidence="1">Bacterial microcompartment</location>
    </subcellularLocation>
</comment>
<dbReference type="KEGG" id="soa:G3M56_011830"/>
<evidence type="ECO:0000256" key="1">
    <source>
        <dbReference type="ARBA" id="ARBA00024322"/>
    </source>
</evidence>
<organism evidence="3 4">
    <name type="scientific">Sulfuriroseicoccus oceanibius</name>
    <dbReference type="NCBI Taxonomy" id="2707525"/>
    <lineage>
        <taxon>Bacteria</taxon>
        <taxon>Pseudomonadati</taxon>
        <taxon>Verrucomicrobiota</taxon>
        <taxon>Verrucomicrobiia</taxon>
        <taxon>Verrucomicrobiales</taxon>
        <taxon>Verrucomicrobiaceae</taxon>
        <taxon>Sulfuriroseicoccus</taxon>
    </lineage>
</organism>
<keyword evidence="4" id="KW-1185">Reference proteome</keyword>
<dbReference type="GO" id="GO:0031469">
    <property type="term" value="C:bacterial microcompartment"/>
    <property type="evidence" value="ECO:0007669"/>
    <property type="project" value="UniProtKB-SubCell"/>
</dbReference>